<accession>A0A6A5YQ95</accession>
<organism evidence="1 2">
    <name type="scientific">Lophiotrema nucula</name>
    <dbReference type="NCBI Taxonomy" id="690887"/>
    <lineage>
        <taxon>Eukaryota</taxon>
        <taxon>Fungi</taxon>
        <taxon>Dikarya</taxon>
        <taxon>Ascomycota</taxon>
        <taxon>Pezizomycotina</taxon>
        <taxon>Dothideomycetes</taxon>
        <taxon>Pleosporomycetidae</taxon>
        <taxon>Pleosporales</taxon>
        <taxon>Lophiotremataceae</taxon>
        <taxon>Lophiotrema</taxon>
    </lineage>
</organism>
<gene>
    <name evidence="1" type="ORF">BDV96DRAFT_652151</name>
</gene>
<sequence>MLNEFEKTGQRMVVWALDHICDAAGILAGQSHPSWLRAPQQKQEAIVLGATRMARVNLMAASYLRRAAIASASLHPSAAAACVAKCLQQPLTNTPLRVPSFGTAGLSVILAKDRSNQRAQAHRNALNSALQLRAGADASPSNYPGFDLETSLIAAVLARHRPRMPAMALVPATQGGRS</sequence>
<reference evidence="1" key="1">
    <citation type="journal article" date="2020" name="Stud. Mycol.">
        <title>101 Dothideomycetes genomes: a test case for predicting lifestyles and emergence of pathogens.</title>
        <authorList>
            <person name="Haridas S."/>
            <person name="Albert R."/>
            <person name="Binder M."/>
            <person name="Bloem J."/>
            <person name="Labutti K."/>
            <person name="Salamov A."/>
            <person name="Andreopoulos B."/>
            <person name="Baker S."/>
            <person name="Barry K."/>
            <person name="Bills G."/>
            <person name="Bluhm B."/>
            <person name="Cannon C."/>
            <person name="Castanera R."/>
            <person name="Culley D."/>
            <person name="Daum C."/>
            <person name="Ezra D."/>
            <person name="Gonzalez J."/>
            <person name="Henrissat B."/>
            <person name="Kuo A."/>
            <person name="Liang C."/>
            <person name="Lipzen A."/>
            <person name="Lutzoni F."/>
            <person name="Magnuson J."/>
            <person name="Mondo S."/>
            <person name="Nolan M."/>
            <person name="Ohm R."/>
            <person name="Pangilinan J."/>
            <person name="Park H.-J."/>
            <person name="Ramirez L."/>
            <person name="Alfaro M."/>
            <person name="Sun H."/>
            <person name="Tritt A."/>
            <person name="Yoshinaga Y."/>
            <person name="Zwiers L.-H."/>
            <person name="Turgeon B."/>
            <person name="Goodwin S."/>
            <person name="Spatafora J."/>
            <person name="Crous P."/>
            <person name="Grigoriev I."/>
        </authorList>
    </citation>
    <scope>NUCLEOTIDE SEQUENCE</scope>
    <source>
        <strain evidence="1">CBS 627.86</strain>
    </source>
</reference>
<name>A0A6A5YQ95_9PLEO</name>
<proteinExistence type="predicted"/>
<keyword evidence="2" id="KW-1185">Reference proteome</keyword>
<evidence type="ECO:0000313" key="1">
    <source>
        <dbReference type="EMBL" id="KAF2109306.1"/>
    </source>
</evidence>
<evidence type="ECO:0000313" key="2">
    <source>
        <dbReference type="Proteomes" id="UP000799770"/>
    </source>
</evidence>
<dbReference type="EMBL" id="ML977343">
    <property type="protein sequence ID" value="KAF2109306.1"/>
    <property type="molecule type" value="Genomic_DNA"/>
</dbReference>
<protein>
    <submittedName>
        <fullName evidence="1">Uncharacterized protein</fullName>
    </submittedName>
</protein>
<dbReference type="Proteomes" id="UP000799770">
    <property type="component" value="Unassembled WGS sequence"/>
</dbReference>
<dbReference type="AlphaFoldDB" id="A0A6A5YQ95"/>